<gene>
    <name evidence="2" type="ORF">UFOPK3522_01586</name>
</gene>
<evidence type="ECO:0000259" key="1">
    <source>
        <dbReference type="SMART" id="SM00849"/>
    </source>
</evidence>
<dbReference type="SUPFAM" id="SSF56281">
    <property type="entry name" value="Metallo-hydrolase/oxidoreductase"/>
    <property type="match status" value="1"/>
</dbReference>
<dbReference type="InterPro" id="IPR036866">
    <property type="entry name" value="RibonucZ/Hydroxyglut_hydro"/>
</dbReference>
<accession>A0A6J6A0I6</accession>
<dbReference type="PANTHER" id="PTHR23131">
    <property type="entry name" value="ENDORIBONUCLEASE LACTB2"/>
    <property type="match status" value="1"/>
</dbReference>
<proteinExistence type="predicted"/>
<dbReference type="Gene3D" id="3.60.15.10">
    <property type="entry name" value="Ribonuclease Z/Hydroxyacylglutathione hydrolase-like"/>
    <property type="match status" value="1"/>
</dbReference>
<name>A0A6J6A0I6_9ZZZZ</name>
<dbReference type="SMART" id="SM00849">
    <property type="entry name" value="Lactamase_B"/>
    <property type="match status" value="1"/>
</dbReference>
<evidence type="ECO:0000313" key="2">
    <source>
        <dbReference type="EMBL" id="CAB4347152.1"/>
    </source>
</evidence>
<reference evidence="2" key="1">
    <citation type="submission" date="2020-05" db="EMBL/GenBank/DDBJ databases">
        <authorList>
            <person name="Chiriac C."/>
            <person name="Salcher M."/>
            <person name="Ghai R."/>
            <person name="Kavagutti S V."/>
        </authorList>
    </citation>
    <scope>NUCLEOTIDE SEQUENCE</scope>
</reference>
<dbReference type="InterPro" id="IPR001279">
    <property type="entry name" value="Metallo-B-lactamas"/>
</dbReference>
<feature type="domain" description="Metallo-beta-lactamase" evidence="1">
    <location>
        <begin position="33"/>
        <end position="260"/>
    </location>
</feature>
<dbReference type="InterPro" id="IPR050662">
    <property type="entry name" value="Sec-metab_biosynth-thioest"/>
</dbReference>
<protein>
    <submittedName>
        <fullName evidence="2">Unannotated protein</fullName>
    </submittedName>
</protein>
<sequence>MSALWDQASAEAATARERGIHCIPLPTPFGIGPINTYLIDDDPLTLIDTGPNSGLALDALESELAKLGKKIEDLELIVVSHQHMDHLGLTEILARRSGAPVAALASLVPCLAQYDAWMEADDRFAAAVMLRHGIPKETCLALRSVSRSFRGWGAQTTITRPLAEGETLKFRDRTLTVHHRPGHSPSDTIFHDAASHTLLAADHLIASVSSNPLISRPLEAPIEEADDAAQLERPKSLMIYLDSLAKTREMGPLDLILPGHGPGFTDHVALIDDRFRLHKRRADKLFALIAEKPRSGYELAQALWGNVAVTQAYLTLSEALGHVDVLIDEGRVVERFDDDGIAYFESISSPTS</sequence>
<organism evidence="2">
    <name type="scientific">freshwater metagenome</name>
    <dbReference type="NCBI Taxonomy" id="449393"/>
    <lineage>
        <taxon>unclassified sequences</taxon>
        <taxon>metagenomes</taxon>
        <taxon>ecological metagenomes</taxon>
    </lineage>
</organism>
<dbReference type="Pfam" id="PF00753">
    <property type="entry name" value="Lactamase_B"/>
    <property type="match status" value="1"/>
</dbReference>
<dbReference type="AlphaFoldDB" id="A0A6J6A0I6"/>
<dbReference type="PANTHER" id="PTHR23131:SF4">
    <property type="entry name" value="METALLO-BETA-LACTAMASE SUPERFAMILY POTEIN"/>
    <property type="match status" value="1"/>
</dbReference>
<dbReference type="EMBL" id="CAESAO010000194">
    <property type="protein sequence ID" value="CAB4347152.1"/>
    <property type="molecule type" value="Genomic_DNA"/>
</dbReference>